<name>K0NJD4_DESTT</name>
<dbReference type="HOGENOM" id="CLU_976137_0_0_7"/>
<proteinExistence type="predicted"/>
<gene>
    <name evidence="1" type="ordered locus">TOL2_C34090</name>
</gene>
<reference evidence="1 2" key="1">
    <citation type="journal article" date="2013" name="Environ. Microbiol.">
        <title>Complete genome, catabolic sub-proteomes and key-metabolites of Desulfobacula toluolica Tol2, a marine, aromatic compound-degrading, sulfate-reducing bacterium.</title>
        <authorList>
            <person name="Wohlbrand L."/>
            <person name="Jacob J.H."/>
            <person name="Kube M."/>
            <person name="Mussmann M."/>
            <person name="Jarling R."/>
            <person name="Beck A."/>
            <person name="Amann R."/>
            <person name="Wilkes H."/>
            <person name="Reinhardt R."/>
            <person name="Rabus R."/>
        </authorList>
    </citation>
    <scope>NUCLEOTIDE SEQUENCE [LARGE SCALE GENOMIC DNA]</scope>
    <source>
        <strain evidence="2">DSM 7467 / Tol2</strain>
    </source>
</reference>
<accession>K0NJD4</accession>
<protein>
    <submittedName>
        <fullName evidence="1">Conserved uncharacterized protein</fullName>
    </submittedName>
</protein>
<dbReference type="AlphaFoldDB" id="K0NJD4"/>
<dbReference type="OrthoDB" id="5460510at2"/>
<evidence type="ECO:0000313" key="2">
    <source>
        <dbReference type="Proteomes" id="UP000007347"/>
    </source>
</evidence>
<dbReference type="EMBL" id="FO203503">
    <property type="protein sequence ID" value="CCK81566.1"/>
    <property type="molecule type" value="Genomic_DNA"/>
</dbReference>
<sequence>MSSIEIHFQGDLVTNHKISLRVLSLTLTHIQSAINRSYLDITKKKGVFKHAKMTEKDFRNSVFIVGNAREGGYILDFLSELPLANQIIKRISDSLEPAFEKSKTAGFSNLDNIDLQVSIKKDQIIKNVVQPRSFDKEFLFPDPKIIRNYGDKSILKEIDQILAIIRAKKLGDNYFDLSLDSGQKKTFSFDRNQSNNFSSLIKKRSVGNPLIYKGTIRALDTVTKIGKFINSGTKKTCNLLFSSANDIISIREFLGDQKEIVFYGSPVIEYGSYDLNAGDIYFLMLSTE</sequence>
<dbReference type="KEGG" id="dto:TOL2_C34090"/>
<organism evidence="1 2">
    <name type="scientific">Desulfobacula toluolica (strain DSM 7467 / Tol2)</name>
    <dbReference type="NCBI Taxonomy" id="651182"/>
    <lineage>
        <taxon>Bacteria</taxon>
        <taxon>Pseudomonadati</taxon>
        <taxon>Thermodesulfobacteriota</taxon>
        <taxon>Desulfobacteria</taxon>
        <taxon>Desulfobacterales</taxon>
        <taxon>Desulfobacteraceae</taxon>
        <taxon>Desulfobacula</taxon>
    </lineage>
</organism>
<dbReference type="PATRIC" id="fig|651182.5.peg.4023"/>
<dbReference type="RefSeq" id="WP_014958755.1">
    <property type="nucleotide sequence ID" value="NC_018645.1"/>
</dbReference>
<dbReference type="Proteomes" id="UP000007347">
    <property type="component" value="Chromosome"/>
</dbReference>
<evidence type="ECO:0000313" key="1">
    <source>
        <dbReference type="EMBL" id="CCK81566.1"/>
    </source>
</evidence>
<keyword evidence="2" id="KW-1185">Reference proteome</keyword>